<dbReference type="EMBL" id="JAUOPB010000009">
    <property type="protein sequence ID" value="MDO6423286.1"/>
    <property type="molecule type" value="Genomic_DNA"/>
</dbReference>
<dbReference type="PANTHER" id="PTHR38040">
    <property type="entry name" value="UBIQUINONE BIOSYNTHESIS ACCESSORY FACTOR UBIK"/>
    <property type="match status" value="1"/>
</dbReference>
<comment type="function">
    <text evidence="1">Required for efficient ubiquinone (coenzyme Q) biosynthesis. UbiK is probably an accessory factor of Ubi enzymes and facilitates ubiquinone biosynthesis by acting as an assembly factor, a targeting factor, or both.</text>
</comment>
<comment type="caution">
    <text evidence="2">The sequence shown here is derived from an EMBL/GenBank/DDBJ whole genome shotgun (WGS) entry which is preliminary data.</text>
</comment>
<keyword evidence="1" id="KW-0831">Ubiquinone biosynthesis</keyword>
<comment type="subcellular location">
    <subcellularLocation>
        <location evidence="1">Cytoplasm</location>
    </subcellularLocation>
</comment>
<evidence type="ECO:0000256" key="1">
    <source>
        <dbReference type="HAMAP-Rule" id="MF_02216"/>
    </source>
</evidence>
<dbReference type="InterPro" id="IPR007475">
    <property type="entry name" value="UbiK"/>
</dbReference>
<comment type="similarity">
    <text evidence="1">Belongs to the UbiK family.</text>
</comment>
<sequence length="80" mass="9110">MIDQLAKQLFTDAQQRMQELGNSDALPASQLKALLESGLRKLNLVTREEFDAQQAVLLRTREKIDKLEVQLQALLDCKND</sequence>
<reference evidence="2" key="1">
    <citation type="submission" date="2023-07" db="EMBL/GenBank/DDBJ databases">
        <title>Genome content predicts the carbon catabolic preferences of heterotrophic bacteria.</title>
        <authorList>
            <person name="Gralka M."/>
        </authorList>
    </citation>
    <scope>NUCLEOTIDE SEQUENCE</scope>
    <source>
        <strain evidence="2">I3M17_2</strain>
    </source>
</reference>
<dbReference type="RefSeq" id="WP_303492992.1">
    <property type="nucleotide sequence ID" value="NZ_JAUOPB010000009.1"/>
</dbReference>
<dbReference type="HAMAP" id="MF_02216">
    <property type="entry name" value="UbiK"/>
    <property type="match status" value="1"/>
</dbReference>
<accession>A0AAW7X8Y0</accession>
<dbReference type="AlphaFoldDB" id="A0AAW7X8Y0"/>
<dbReference type="GO" id="GO:0006744">
    <property type="term" value="P:ubiquinone biosynthetic process"/>
    <property type="evidence" value="ECO:0007669"/>
    <property type="project" value="UniProtKB-UniRule"/>
</dbReference>
<proteinExistence type="inferred from homology"/>
<organism evidence="2 3">
    <name type="scientific">Saccharophagus degradans</name>
    <dbReference type="NCBI Taxonomy" id="86304"/>
    <lineage>
        <taxon>Bacteria</taxon>
        <taxon>Pseudomonadati</taxon>
        <taxon>Pseudomonadota</taxon>
        <taxon>Gammaproteobacteria</taxon>
        <taxon>Cellvibrionales</taxon>
        <taxon>Cellvibrionaceae</taxon>
        <taxon>Saccharophagus</taxon>
    </lineage>
</organism>
<keyword evidence="1" id="KW-0963">Cytoplasm</keyword>
<dbReference type="Proteomes" id="UP001169760">
    <property type="component" value="Unassembled WGS sequence"/>
</dbReference>
<evidence type="ECO:0000313" key="3">
    <source>
        <dbReference type="Proteomes" id="UP001169760"/>
    </source>
</evidence>
<gene>
    <name evidence="1" type="primary">ubiK</name>
    <name evidence="2" type="ORF">Q4521_12465</name>
</gene>
<dbReference type="PANTHER" id="PTHR38040:SF1">
    <property type="entry name" value="UBIQUINONE BIOSYNTHESIS ACCESSORY FACTOR UBIK"/>
    <property type="match status" value="1"/>
</dbReference>
<comment type="pathway">
    <text evidence="1">Cofactor biosynthesis; ubiquinone biosynthesis.</text>
</comment>
<name>A0AAW7X8Y0_9GAMM</name>
<protein>
    <recommendedName>
        <fullName evidence="1">Ubiquinone biosynthesis accessory factor UbiK</fullName>
    </recommendedName>
</protein>
<dbReference type="GO" id="GO:0005829">
    <property type="term" value="C:cytosol"/>
    <property type="evidence" value="ECO:0007669"/>
    <property type="project" value="TreeGrafter"/>
</dbReference>
<evidence type="ECO:0000313" key="2">
    <source>
        <dbReference type="EMBL" id="MDO6423286.1"/>
    </source>
</evidence>
<dbReference type="Pfam" id="PF04380">
    <property type="entry name" value="BMFP"/>
    <property type="match status" value="1"/>
</dbReference>